<comment type="caution">
    <text evidence="2">The sequence shown here is derived from an EMBL/GenBank/DDBJ whole genome shotgun (WGS) entry which is preliminary data.</text>
</comment>
<accession>A0AAW4WV24</accession>
<proteinExistence type="predicted"/>
<dbReference type="Proteomes" id="UP001197847">
    <property type="component" value="Unassembled WGS sequence"/>
</dbReference>
<dbReference type="InterPro" id="IPR012337">
    <property type="entry name" value="RNaseH-like_sf"/>
</dbReference>
<dbReference type="GO" id="GO:0015074">
    <property type="term" value="P:DNA integration"/>
    <property type="evidence" value="ECO:0007669"/>
    <property type="project" value="InterPro"/>
</dbReference>
<evidence type="ECO:0000313" key="2">
    <source>
        <dbReference type="EMBL" id="MCC2748478.1"/>
    </source>
</evidence>
<protein>
    <submittedName>
        <fullName evidence="2">IS30 family transposase</fullName>
    </submittedName>
</protein>
<gene>
    <name evidence="2" type="ORF">LK487_15860</name>
</gene>
<dbReference type="PANTHER" id="PTHR10948">
    <property type="entry name" value="TRANSPOSASE"/>
    <property type="match status" value="1"/>
</dbReference>
<dbReference type="InterPro" id="IPR001584">
    <property type="entry name" value="Integrase_cat-core"/>
</dbReference>
<dbReference type="Gene3D" id="3.30.420.10">
    <property type="entry name" value="Ribonuclease H-like superfamily/Ribonuclease H"/>
    <property type="match status" value="1"/>
</dbReference>
<evidence type="ECO:0000259" key="1">
    <source>
        <dbReference type="PROSITE" id="PS50994"/>
    </source>
</evidence>
<feature type="non-terminal residue" evidence="2">
    <location>
        <position position="1"/>
    </location>
</feature>
<dbReference type="AlphaFoldDB" id="A0AAW4WV24"/>
<dbReference type="InterPro" id="IPR051917">
    <property type="entry name" value="Transposase-Integrase"/>
</dbReference>
<dbReference type="SUPFAM" id="SSF53098">
    <property type="entry name" value="Ribonuclease H-like"/>
    <property type="match status" value="1"/>
</dbReference>
<dbReference type="RefSeq" id="WP_420314437.1">
    <property type="nucleotide sequence ID" value="NZ_JAJFBX010000036.1"/>
</dbReference>
<sequence>VDAQLFDIRNIDLPRKVKYRPRYKKPEFKVDRGCRIERSYADFQKYLGANPETTIVQMDSVIGRVGGKCLLTIHFVESSLMLAFLRDANTSASVIEIINLLDEVLGAKTFNSLFPVILTDNGSEFSNPKEIEKRSTIPCNRTKIFYCDPSAPYQKGACEVNHELIRRILPKGSSFDELTQQDITLMMNHINSYKRKKLNNRSPYETFSFYYGEDVLKRLGCSPVAAENIILKPKLLKK</sequence>
<feature type="domain" description="Integrase catalytic" evidence="1">
    <location>
        <begin position="47"/>
        <end position="211"/>
    </location>
</feature>
<organism evidence="2 3">
    <name type="scientific">Agathobacter rectalis</name>
    <dbReference type="NCBI Taxonomy" id="39491"/>
    <lineage>
        <taxon>Bacteria</taxon>
        <taxon>Bacillati</taxon>
        <taxon>Bacillota</taxon>
        <taxon>Clostridia</taxon>
        <taxon>Lachnospirales</taxon>
        <taxon>Lachnospiraceae</taxon>
        <taxon>Agathobacter</taxon>
    </lineage>
</organism>
<reference evidence="2" key="1">
    <citation type="submission" date="2021-10" db="EMBL/GenBank/DDBJ databases">
        <title>Collection of gut derived symbiotic bacterial strains cultured from healthy donors.</title>
        <authorList>
            <person name="Lin H."/>
            <person name="Littmann E."/>
            <person name="Claire K."/>
            <person name="Pamer E."/>
        </authorList>
    </citation>
    <scope>NUCLEOTIDE SEQUENCE</scope>
    <source>
        <strain evidence="2">MSK.22.92</strain>
    </source>
</reference>
<dbReference type="GO" id="GO:0032196">
    <property type="term" value="P:transposition"/>
    <property type="evidence" value="ECO:0007669"/>
    <property type="project" value="TreeGrafter"/>
</dbReference>
<evidence type="ECO:0000313" key="3">
    <source>
        <dbReference type="Proteomes" id="UP001197847"/>
    </source>
</evidence>
<dbReference type="InterPro" id="IPR036397">
    <property type="entry name" value="RNaseH_sf"/>
</dbReference>
<dbReference type="PROSITE" id="PS50994">
    <property type="entry name" value="INTEGRASE"/>
    <property type="match status" value="1"/>
</dbReference>
<name>A0AAW4WV24_9FIRM</name>
<dbReference type="GO" id="GO:0003676">
    <property type="term" value="F:nucleic acid binding"/>
    <property type="evidence" value="ECO:0007669"/>
    <property type="project" value="InterPro"/>
</dbReference>
<dbReference type="PANTHER" id="PTHR10948:SF23">
    <property type="entry name" value="TRANSPOSASE INSI FOR INSERTION SEQUENCE ELEMENT IS30A-RELATED"/>
    <property type="match status" value="1"/>
</dbReference>
<dbReference type="GO" id="GO:0005829">
    <property type="term" value="C:cytosol"/>
    <property type="evidence" value="ECO:0007669"/>
    <property type="project" value="TreeGrafter"/>
</dbReference>
<dbReference type="GO" id="GO:0004803">
    <property type="term" value="F:transposase activity"/>
    <property type="evidence" value="ECO:0007669"/>
    <property type="project" value="TreeGrafter"/>
</dbReference>
<dbReference type="EMBL" id="JAJFBX010000036">
    <property type="protein sequence ID" value="MCC2748478.1"/>
    <property type="molecule type" value="Genomic_DNA"/>
</dbReference>